<evidence type="ECO:0000256" key="6">
    <source>
        <dbReference type="SAM" id="Phobius"/>
    </source>
</evidence>
<feature type="transmembrane region" description="Helical" evidence="6">
    <location>
        <begin position="325"/>
        <end position="344"/>
    </location>
</feature>
<evidence type="ECO:0000256" key="3">
    <source>
        <dbReference type="ARBA" id="ARBA00022692"/>
    </source>
</evidence>
<dbReference type="PANTHER" id="PTHR11654">
    <property type="entry name" value="OLIGOPEPTIDE TRANSPORTER-RELATED"/>
    <property type="match status" value="1"/>
</dbReference>
<feature type="transmembrane region" description="Helical" evidence="6">
    <location>
        <begin position="39"/>
        <end position="57"/>
    </location>
</feature>
<dbReference type="SUPFAM" id="SSF103473">
    <property type="entry name" value="MFS general substrate transporter"/>
    <property type="match status" value="1"/>
</dbReference>
<dbReference type="Gene3D" id="1.20.1250.20">
    <property type="entry name" value="MFS general substrate transporter like domains"/>
    <property type="match status" value="1"/>
</dbReference>
<dbReference type="InterPro" id="IPR000109">
    <property type="entry name" value="POT_fam"/>
</dbReference>
<evidence type="ECO:0000313" key="8">
    <source>
        <dbReference type="RefSeq" id="XP_022921699.1"/>
    </source>
</evidence>
<accession>A0A6J1E193</accession>
<keyword evidence="3 6" id="KW-0812">Transmembrane</keyword>
<feature type="transmembrane region" description="Helical" evidence="6">
    <location>
        <begin position="364"/>
        <end position="386"/>
    </location>
</feature>
<comment type="similarity">
    <text evidence="2">Belongs to the major facilitator superfamily. Proton-dependent oligopeptide transporter (POT/PTR) (TC 2.A.17) family.</text>
</comment>
<dbReference type="RefSeq" id="XP_022921699.1">
    <property type="nucleotide sequence ID" value="XM_023065931.1"/>
</dbReference>
<feature type="transmembrane region" description="Helical" evidence="6">
    <location>
        <begin position="208"/>
        <end position="227"/>
    </location>
</feature>
<feature type="transmembrane region" description="Helical" evidence="6">
    <location>
        <begin position="69"/>
        <end position="89"/>
    </location>
</feature>
<comment type="subcellular location">
    <subcellularLocation>
        <location evidence="1">Membrane</location>
        <topology evidence="1">Multi-pass membrane protein</topology>
    </subcellularLocation>
</comment>
<feature type="transmembrane region" description="Helical" evidence="6">
    <location>
        <begin position="136"/>
        <end position="160"/>
    </location>
</feature>
<keyword evidence="5 6" id="KW-0472">Membrane</keyword>
<evidence type="ECO:0000256" key="4">
    <source>
        <dbReference type="ARBA" id="ARBA00022989"/>
    </source>
</evidence>
<dbReference type="KEGG" id="cmos:111429869"/>
<evidence type="ECO:0000256" key="1">
    <source>
        <dbReference type="ARBA" id="ARBA00004141"/>
    </source>
</evidence>
<sequence>MEKNEAAAPPQNDGGETQKHYRGWKAMPFVIGNETFEKLGAIGTLANLLIYLTSVFNMKSITAATLLNIFNGCTNLVTLLGAFLCDTYFGRYKTVGFSIVASFLGLLLIHFTALFKNLHPPHCIADVCKGPTAGQMTFLMAGFGLMIIGAGGIRPCNLAFGADQFNPNTEAGKKGINSFFNWYVFTYTFAMMISLTVIVYVQTNVSWALGLGIPAALMLIACILFFVGSKIYVKLEATGSPMTSVAQVLVVAIKKRKLKQPDQPWLSLFDYTTPGSINSKLSYSDQFRFLDKAAIITEEDQIKEDGSAADPWRLCSMQQVEEVKCLMRVLPIWMAGVLFFVAQLQLQTYVVFQALQSNRRLGNFTIPAASYTVFAMLSLSFWLPIYDRIIVPFLQKVTKKEGGITTLQRQGIGIFLATLTMLLSAIVEDRRRIIALTKPTVGIEPRKGAISSMSASWLIPQLLLYGLSDGFGAVSQLEFYYKQFPENMRSIGGSMFFCAMAVASYLNGLLITVVHRMSRGSKYGDWLPEDLNKGRLDYFYYFVGGIELLNLCYFLVCAKWYKYKEAPQNASEIHLASKQPEKNSV</sequence>
<dbReference type="Proteomes" id="UP000504609">
    <property type="component" value="Unplaced"/>
</dbReference>
<dbReference type="GO" id="GO:0022857">
    <property type="term" value="F:transmembrane transporter activity"/>
    <property type="evidence" value="ECO:0007669"/>
    <property type="project" value="InterPro"/>
</dbReference>
<dbReference type="SMR" id="A0A6J1E193"/>
<keyword evidence="7" id="KW-1185">Reference proteome</keyword>
<proteinExistence type="inferred from homology"/>
<evidence type="ECO:0000256" key="2">
    <source>
        <dbReference type="ARBA" id="ARBA00005982"/>
    </source>
</evidence>
<protein>
    <submittedName>
        <fullName evidence="8">Protein NRT1/ PTR FAMILY 2.11-like</fullName>
    </submittedName>
</protein>
<keyword evidence="4 6" id="KW-1133">Transmembrane helix</keyword>
<dbReference type="InterPro" id="IPR036259">
    <property type="entry name" value="MFS_trans_sf"/>
</dbReference>
<feature type="transmembrane region" description="Helical" evidence="6">
    <location>
        <begin position="95"/>
        <end position="115"/>
    </location>
</feature>
<dbReference type="Pfam" id="PF00854">
    <property type="entry name" value="PTR2"/>
    <property type="match status" value="1"/>
</dbReference>
<dbReference type="CDD" id="cd17416">
    <property type="entry name" value="MFS_NPF1_2"/>
    <property type="match status" value="1"/>
</dbReference>
<evidence type="ECO:0000313" key="7">
    <source>
        <dbReference type="Proteomes" id="UP000504609"/>
    </source>
</evidence>
<name>A0A6J1E193_CUCMO</name>
<dbReference type="GO" id="GO:0016020">
    <property type="term" value="C:membrane"/>
    <property type="evidence" value="ECO:0007669"/>
    <property type="project" value="UniProtKB-SubCell"/>
</dbReference>
<gene>
    <name evidence="8" type="primary">LOC111429869</name>
</gene>
<dbReference type="AlphaFoldDB" id="A0A6J1E193"/>
<evidence type="ECO:0000256" key="5">
    <source>
        <dbReference type="ARBA" id="ARBA00023136"/>
    </source>
</evidence>
<feature type="transmembrane region" description="Helical" evidence="6">
    <location>
        <begin position="538"/>
        <end position="556"/>
    </location>
</feature>
<organism evidence="7 8">
    <name type="scientific">Cucurbita moschata</name>
    <name type="common">Winter crookneck squash</name>
    <name type="synonym">Cucurbita pepo var. moschata</name>
    <dbReference type="NCBI Taxonomy" id="3662"/>
    <lineage>
        <taxon>Eukaryota</taxon>
        <taxon>Viridiplantae</taxon>
        <taxon>Streptophyta</taxon>
        <taxon>Embryophyta</taxon>
        <taxon>Tracheophyta</taxon>
        <taxon>Spermatophyta</taxon>
        <taxon>Magnoliopsida</taxon>
        <taxon>eudicotyledons</taxon>
        <taxon>Gunneridae</taxon>
        <taxon>Pentapetalae</taxon>
        <taxon>rosids</taxon>
        <taxon>fabids</taxon>
        <taxon>Cucurbitales</taxon>
        <taxon>Cucurbitaceae</taxon>
        <taxon>Cucurbiteae</taxon>
        <taxon>Cucurbita</taxon>
    </lineage>
</organism>
<dbReference type="GeneID" id="111429869"/>
<feature type="transmembrane region" description="Helical" evidence="6">
    <location>
        <begin position="180"/>
        <end position="201"/>
    </location>
</feature>
<feature type="transmembrane region" description="Helical" evidence="6">
    <location>
        <begin position="493"/>
        <end position="518"/>
    </location>
</feature>
<reference evidence="8" key="1">
    <citation type="submission" date="2025-08" db="UniProtKB">
        <authorList>
            <consortium name="RefSeq"/>
        </authorList>
    </citation>
    <scope>IDENTIFICATION</scope>
    <source>
        <tissue evidence="8">Young leaves</tissue>
    </source>
</reference>